<sequence length="282" mass="30012">MGDGSAAKKDSPFTLALIAGGIAGTSVDVSLHPLDTLRTRLQSTQGFWGAGGFRGMYKGILSAALGSAPGAAAFFSTYETAKQVMKGLNSGREEHWTQHAFASSCGEVAACLVRVPTNVCTQRLQVGQYSTLSEVVSDTLRTRGIRGFYVGYGTTVAREIPFSFIQFPIYEQMKTTWADWQGKPTNPVQGAMCGSAAGAIAGGLTTPLDVAKTRIMLDKPEEGAEPKYRGTVSTLRLIAAEEGPLALYKGIAPRVTWITIGGFIFFGAYETATSALWTTGVW</sequence>
<keyword evidence="7 8" id="KW-0472">Membrane</keyword>
<dbReference type="PANTHER" id="PTHR45667">
    <property type="entry name" value="S-ADENOSYLMETHIONINE MITOCHONDRIAL CARRIER PROTEIN"/>
    <property type="match status" value="1"/>
</dbReference>
<dbReference type="PROSITE" id="PS50920">
    <property type="entry name" value="SOLCAR"/>
    <property type="match status" value="3"/>
</dbReference>
<evidence type="ECO:0000256" key="1">
    <source>
        <dbReference type="ARBA" id="ARBA00004141"/>
    </source>
</evidence>
<dbReference type="PRINTS" id="PR00926">
    <property type="entry name" value="MITOCARRIER"/>
</dbReference>
<comment type="caution">
    <text evidence="10">The sequence shown here is derived from an EMBL/GenBank/DDBJ whole genome shotgun (WGS) entry which is preliminary data.</text>
</comment>
<protein>
    <recommendedName>
        <fullName evidence="12">Mitochondrial carrier protein</fullName>
    </recommendedName>
</protein>
<accession>A0ABN9TM91</accession>
<evidence type="ECO:0008006" key="12">
    <source>
        <dbReference type="Google" id="ProtNLM"/>
    </source>
</evidence>
<dbReference type="Proteomes" id="UP001189429">
    <property type="component" value="Unassembled WGS sequence"/>
</dbReference>
<feature type="repeat" description="Solcar" evidence="8">
    <location>
        <begin position="189"/>
        <end position="275"/>
    </location>
</feature>
<proteinExistence type="inferred from homology"/>
<comment type="subcellular location">
    <subcellularLocation>
        <location evidence="1">Membrane</location>
        <topology evidence="1">Multi-pass membrane protein</topology>
    </subcellularLocation>
</comment>
<evidence type="ECO:0000256" key="4">
    <source>
        <dbReference type="ARBA" id="ARBA00022692"/>
    </source>
</evidence>
<dbReference type="InterPro" id="IPR018108">
    <property type="entry name" value="MCP_transmembrane"/>
</dbReference>
<comment type="similarity">
    <text evidence="2 9">Belongs to the mitochondrial carrier (TC 2.A.29) family.</text>
</comment>
<evidence type="ECO:0000256" key="9">
    <source>
        <dbReference type="RuleBase" id="RU000488"/>
    </source>
</evidence>
<dbReference type="InterPro" id="IPR023395">
    <property type="entry name" value="MCP_dom_sf"/>
</dbReference>
<evidence type="ECO:0000313" key="10">
    <source>
        <dbReference type="EMBL" id="CAK0847130.1"/>
    </source>
</evidence>
<evidence type="ECO:0000313" key="11">
    <source>
        <dbReference type="Proteomes" id="UP001189429"/>
    </source>
</evidence>
<keyword evidence="4 8" id="KW-0812">Transmembrane</keyword>
<dbReference type="SUPFAM" id="SSF103506">
    <property type="entry name" value="Mitochondrial carrier"/>
    <property type="match status" value="1"/>
</dbReference>
<keyword evidence="3 9" id="KW-0813">Transport</keyword>
<name>A0ABN9TM91_9DINO</name>
<keyword evidence="5" id="KW-0677">Repeat</keyword>
<evidence type="ECO:0000256" key="3">
    <source>
        <dbReference type="ARBA" id="ARBA00022448"/>
    </source>
</evidence>
<reference evidence="10" key="1">
    <citation type="submission" date="2023-10" db="EMBL/GenBank/DDBJ databases">
        <authorList>
            <person name="Chen Y."/>
            <person name="Shah S."/>
            <person name="Dougan E. K."/>
            <person name="Thang M."/>
            <person name="Chan C."/>
        </authorList>
    </citation>
    <scope>NUCLEOTIDE SEQUENCE [LARGE SCALE GENOMIC DNA]</scope>
</reference>
<dbReference type="EMBL" id="CAUYUJ010014874">
    <property type="protein sequence ID" value="CAK0847130.1"/>
    <property type="molecule type" value="Genomic_DNA"/>
</dbReference>
<feature type="repeat" description="Solcar" evidence="8">
    <location>
        <begin position="11"/>
        <end position="84"/>
    </location>
</feature>
<dbReference type="Pfam" id="PF00153">
    <property type="entry name" value="Mito_carr"/>
    <property type="match status" value="3"/>
</dbReference>
<evidence type="ECO:0000256" key="8">
    <source>
        <dbReference type="PROSITE-ProRule" id="PRU00282"/>
    </source>
</evidence>
<evidence type="ECO:0000256" key="2">
    <source>
        <dbReference type="ARBA" id="ARBA00006375"/>
    </source>
</evidence>
<evidence type="ECO:0000256" key="5">
    <source>
        <dbReference type="ARBA" id="ARBA00022737"/>
    </source>
</evidence>
<keyword evidence="11" id="KW-1185">Reference proteome</keyword>
<organism evidence="10 11">
    <name type="scientific">Prorocentrum cordatum</name>
    <dbReference type="NCBI Taxonomy" id="2364126"/>
    <lineage>
        <taxon>Eukaryota</taxon>
        <taxon>Sar</taxon>
        <taxon>Alveolata</taxon>
        <taxon>Dinophyceae</taxon>
        <taxon>Prorocentrales</taxon>
        <taxon>Prorocentraceae</taxon>
        <taxon>Prorocentrum</taxon>
    </lineage>
</organism>
<keyword evidence="6" id="KW-1133">Transmembrane helix</keyword>
<feature type="repeat" description="Solcar" evidence="8">
    <location>
        <begin position="94"/>
        <end position="176"/>
    </location>
</feature>
<evidence type="ECO:0000256" key="6">
    <source>
        <dbReference type="ARBA" id="ARBA00022989"/>
    </source>
</evidence>
<gene>
    <name evidence="10" type="ORF">PCOR1329_LOCUS40422</name>
</gene>
<dbReference type="Gene3D" id="1.50.40.10">
    <property type="entry name" value="Mitochondrial carrier domain"/>
    <property type="match status" value="2"/>
</dbReference>
<dbReference type="InterPro" id="IPR002067">
    <property type="entry name" value="MCP"/>
</dbReference>
<evidence type="ECO:0000256" key="7">
    <source>
        <dbReference type="ARBA" id="ARBA00023136"/>
    </source>
</evidence>